<comment type="caution">
    <text evidence="5">The sequence shown here is derived from an EMBL/GenBank/DDBJ whole genome shotgun (WGS) entry which is preliminary data.</text>
</comment>
<dbReference type="SMART" id="SM00345">
    <property type="entry name" value="HTH_GNTR"/>
    <property type="match status" value="1"/>
</dbReference>
<feature type="domain" description="HTH gntR-type" evidence="4">
    <location>
        <begin position="9"/>
        <end position="77"/>
    </location>
</feature>
<dbReference type="SUPFAM" id="SSF46785">
    <property type="entry name" value="Winged helix' DNA-binding domain"/>
    <property type="match status" value="1"/>
</dbReference>
<organism evidence="5 6">
    <name type="scientific">Sporosarcina quadrami</name>
    <dbReference type="NCBI Taxonomy" id="2762234"/>
    <lineage>
        <taxon>Bacteria</taxon>
        <taxon>Bacillati</taxon>
        <taxon>Bacillota</taxon>
        <taxon>Bacilli</taxon>
        <taxon>Bacillales</taxon>
        <taxon>Caryophanaceae</taxon>
        <taxon>Sporosarcina</taxon>
    </lineage>
</organism>
<keyword evidence="3" id="KW-0804">Transcription</keyword>
<evidence type="ECO:0000259" key="4">
    <source>
        <dbReference type="PROSITE" id="PS50949"/>
    </source>
</evidence>
<dbReference type="Pfam" id="PF00392">
    <property type="entry name" value="GntR"/>
    <property type="match status" value="1"/>
</dbReference>
<dbReference type="Pfam" id="PF07729">
    <property type="entry name" value="FCD"/>
    <property type="match status" value="1"/>
</dbReference>
<proteinExistence type="predicted"/>
<reference evidence="5 6" key="1">
    <citation type="submission" date="2020-08" db="EMBL/GenBank/DDBJ databases">
        <title>A Genomic Blueprint of the Chicken Gut Microbiome.</title>
        <authorList>
            <person name="Gilroy R."/>
            <person name="Ravi A."/>
            <person name="Getino M."/>
            <person name="Pursley I."/>
            <person name="Horton D.L."/>
            <person name="Alikhan N.-F."/>
            <person name="Baker D."/>
            <person name="Gharbi K."/>
            <person name="Hall N."/>
            <person name="Watson M."/>
            <person name="Adriaenssens E.M."/>
            <person name="Foster-Nyarko E."/>
            <person name="Jarju S."/>
            <person name="Secka A."/>
            <person name="Antonio M."/>
            <person name="Oren A."/>
            <person name="Chaudhuri R."/>
            <person name="La Ragione R.M."/>
            <person name="Hildebrand F."/>
            <person name="Pallen M.J."/>
        </authorList>
    </citation>
    <scope>NUCLEOTIDE SEQUENCE [LARGE SCALE GENOMIC DNA]</scope>
    <source>
        <strain evidence="5 6">Sa2YVA2</strain>
    </source>
</reference>
<dbReference type="PROSITE" id="PS50949">
    <property type="entry name" value="HTH_GNTR"/>
    <property type="match status" value="1"/>
</dbReference>
<dbReference type="Gene3D" id="1.10.10.10">
    <property type="entry name" value="Winged helix-like DNA-binding domain superfamily/Winged helix DNA-binding domain"/>
    <property type="match status" value="1"/>
</dbReference>
<dbReference type="PRINTS" id="PR00035">
    <property type="entry name" value="HTHGNTR"/>
</dbReference>
<dbReference type="CDD" id="cd07377">
    <property type="entry name" value="WHTH_GntR"/>
    <property type="match status" value="1"/>
</dbReference>
<dbReference type="Proteomes" id="UP000626786">
    <property type="component" value="Unassembled WGS sequence"/>
</dbReference>
<dbReference type="PANTHER" id="PTHR43537:SF5">
    <property type="entry name" value="UXU OPERON TRANSCRIPTIONAL REGULATOR"/>
    <property type="match status" value="1"/>
</dbReference>
<evidence type="ECO:0000256" key="1">
    <source>
        <dbReference type="ARBA" id="ARBA00023015"/>
    </source>
</evidence>
<name>A0ABR8U935_9BACL</name>
<evidence type="ECO:0000256" key="3">
    <source>
        <dbReference type="ARBA" id="ARBA00023163"/>
    </source>
</evidence>
<keyword evidence="1" id="KW-0805">Transcription regulation</keyword>
<dbReference type="InterPro" id="IPR036388">
    <property type="entry name" value="WH-like_DNA-bd_sf"/>
</dbReference>
<dbReference type="InterPro" id="IPR008920">
    <property type="entry name" value="TF_FadR/GntR_C"/>
</dbReference>
<accession>A0ABR8U935</accession>
<dbReference type="PANTHER" id="PTHR43537">
    <property type="entry name" value="TRANSCRIPTIONAL REGULATOR, GNTR FAMILY"/>
    <property type="match status" value="1"/>
</dbReference>
<evidence type="ECO:0000313" key="6">
    <source>
        <dbReference type="Proteomes" id="UP000626786"/>
    </source>
</evidence>
<evidence type="ECO:0000313" key="5">
    <source>
        <dbReference type="EMBL" id="MBD7984530.1"/>
    </source>
</evidence>
<protein>
    <submittedName>
        <fullName evidence="5">FadR family transcriptional regulator</fullName>
    </submittedName>
</protein>
<dbReference type="SUPFAM" id="SSF48008">
    <property type="entry name" value="GntR ligand-binding domain-like"/>
    <property type="match status" value="1"/>
</dbReference>
<keyword evidence="6" id="KW-1185">Reference proteome</keyword>
<dbReference type="InterPro" id="IPR011711">
    <property type="entry name" value="GntR_C"/>
</dbReference>
<dbReference type="InterPro" id="IPR036390">
    <property type="entry name" value="WH_DNA-bd_sf"/>
</dbReference>
<dbReference type="RefSeq" id="WP_191694232.1">
    <property type="nucleotide sequence ID" value="NZ_JACSQN010000006.1"/>
</dbReference>
<gene>
    <name evidence="5" type="ORF">H9649_08060</name>
</gene>
<evidence type="ECO:0000256" key="2">
    <source>
        <dbReference type="ARBA" id="ARBA00023125"/>
    </source>
</evidence>
<dbReference type="EMBL" id="JACSQN010000006">
    <property type="protein sequence ID" value="MBD7984530.1"/>
    <property type="molecule type" value="Genomic_DNA"/>
</dbReference>
<sequence length="227" mass="26259">MNKQALKHTRLYEQVINKLEEDFSEGLLKIGDRIPSERESAEKFNVSRGTLRDAFRVLESQGIIETIPGDGRYLRKSLDEMDNNEHPVIEDLKKAAMLDLIEMREIIETGMIKYVCERATDQDILRLELLALQMNNIPTALGEPSSDYYFHQALAECSKNSAILNFMKLNMEIINQTRVKNFSRSKNVEQAQKEHLEIVEAIKNRDAVAAKQKLLDHFIQIRKRIND</sequence>
<keyword evidence="2" id="KW-0238">DNA-binding</keyword>
<dbReference type="Gene3D" id="1.20.120.530">
    <property type="entry name" value="GntR ligand-binding domain-like"/>
    <property type="match status" value="1"/>
</dbReference>
<dbReference type="SMART" id="SM00895">
    <property type="entry name" value="FCD"/>
    <property type="match status" value="1"/>
</dbReference>
<dbReference type="InterPro" id="IPR000524">
    <property type="entry name" value="Tscrpt_reg_HTH_GntR"/>
</dbReference>